<dbReference type="AlphaFoldDB" id="A0A165EAM3"/>
<reference evidence="2 3" key="1">
    <citation type="journal article" date="2016" name="Mol. Biol. Evol.">
        <title>Comparative Genomics of Early-Diverging Mushroom-Forming Fungi Provides Insights into the Origins of Lignocellulose Decay Capabilities.</title>
        <authorList>
            <person name="Nagy L.G."/>
            <person name="Riley R."/>
            <person name="Tritt A."/>
            <person name="Adam C."/>
            <person name="Daum C."/>
            <person name="Floudas D."/>
            <person name="Sun H."/>
            <person name="Yadav J.S."/>
            <person name="Pangilinan J."/>
            <person name="Larsson K.H."/>
            <person name="Matsuura K."/>
            <person name="Barry K."/>
            <person name="Labutti K."/>
            <person name="Kuo R."/>
            <person name="Ohm R.A."/>
            <person name="Bhattacharya S.S."/>
            <person name="Shirouzu T."/>
            <person name="Yoshinaga Y."/>
            <person name="Martin F.M."/>
            <person name="Grigoriev I.V."/>
            <person name="Hibbett D.S."/>
        </authorList>
    </citation>
    <scope>NUCLEOTIDE SEQUENCE [LARGE SCALE GENOMIC DNA]</scope>
    <source>
        <strain evidence="2 3">93-53</strain>
    </source>
</reference>
<gene>
    <name evidence="2" type="ORF">LAESUDRAFT_759116</name>
</gene>
<sequence length="108" mass="11315">MAAMASTNTSPTTVAVNIVFINAAPHVDPSSPHADAAAFASVPISKHHHPLDESSINVIAVTDGTAIPVLKRAQKVQSNKGMKRGSRKAHVQSAQIENIMPTTVNAEL</sequence>
<organism evidence="2 3">
    <name type="scientific">Laetiporus sulphureus 93-53</name>
    <dbReference type="NCBI Taxonomy" id="1314785"/>
    <lineage>
        <taxon>Eukaryota</taxon>
        <taxon>Fungi</taxon>
        <taxon>Dikarya</taxon>
        <taxon>Basidiomycota</taxon>
        <taxon>Agaricomycotina</taxon>
        <taxon>Agaricomycetes</taxon>
        <taxon>Polyporales</taxon>
        <taxon>Laetiporus</taxon>
    </lineage>
</organism>
<dbReference type="EMBL" id="KV427623">
    <property type="protein sequence ID" value="KZT06602.1"/>
    <property type="molecule type" value="Genomic_DNA"/>
</dbReference>
<evidence type="ECO:0000313" key="3">
    <source>
        <dbReference type="Proteomes" id="UP000076871"/>
    </source>
</evidence>
<feature type="region of interest" description="Disordered" evidence="1">
    <location>
        <begin position="74"/>
        <end position="108"/>
    </location>
</feature>
<accession>A0A165EAM3</accession>
<name>A0A165EAM3_9APHY</name>
<evidence type="ECO:0000256" key="1">
    <source>
        <dbReference type="SAM" id="MobiDB-lite"/>
    </source>
</evidence>
<feature type="compositionally biased region" description="Polar residues" evidence="1">
    <location>
        <begin position="92"/>
        <end position="108"/>
    </location>
</feature>
<keyword evidence="3" id="KW-1185">Reference proteome</keyword>
<proteinExistence type="predicted"/>
<feature type="compositionally biased region" description="Basic residues" evidence="1">
    <location>
        <begin position="81"/>
        <end position="90"/>
    </location>
</feature>
<dbReference type="InParanoid" id="A0A165EAM3"/>
<dbReference type="Proteomes" id="UP000076871">
    <property type="component" value="Unassembled WGS sequence"/>
</dbReference>
<evidence type="ECO:0000313" key="2">
    <source>
        <dbReference type="EMBL" id="KZT06602.1"/>
    </source>
</evidence>
<dbReference type="GeneID" id="63829578"/>
<protein>
    <submittedName>
        <fullName evidence="2">Uncharacterized protein</fullName>
    </submittedName>
</protein>
<dbReference type="RefSeq" id="XP_040764342.1">
    <property type="nucleotide sequence ID" value="XM_040912550.1"/>
</dbReference>